<feature type="chain" id="PRO_5005536347" evidence="1">
    <location>
        <begin position="24"/>
        <end position="111"/>
    </location>
</feature>
<dbReference type="EMBL" id="JRES01000438">
    <property type="protein sequence ID" value="KNC31211.1"/>
    <property type="molecule type" value="Genomic_DNA"/>
</dbReference>
<comment type="caution">
    <text evidence="2">The sequence shown here is derived from an EMBL/GenBank/DDBJ whole genome shotgun (WGS) entry which is preliminary data.</text>
</comment>
<feature type="signal peptide" evidence="1">
    <location>
        <begin position="1"/>
        <end position="23"/>
    </location>
</feature>
<keyword evidence="3" id="KW-1185">Reference proteome</keyword>
<keyword evidence="1" id="KW-0732">Signal</keyword>
<dbReference type="AlphaFoldDB" id="A0A0L0CG38"/>
<evidence type="ECO:0000313" key="2">
    <source>
        <dbReference type="EMBL" id="KNC31211.1"/>
    </source>
</evidence>
<name>A0A0L0CG38_LUCCU</name>
<evidence type="ECO:0000256" key="1">
    <source>
        <dbReference type="SAM" id="SignalP"/>
    </source>
</evidence>
<dbReference type="OrthoDB" id="8115237at2759"/>
<proteinExistence type="predicted"/>
<reference evidence="2 3" key="1">
    <citation type="journal article" date="2015" name="Nat. Commun.">
        <title>Lucilia cuprina genome unlocks parasitic fly biology to underpin future interventions.</title>
        <authorList>
            <person name="Anstead C.A."/>
            <person name="Korhonen P.K."/>
            <person name="Young N.D."/>
            <person name="Hall R.S."/>
            <person name="Jex A.R."/>
            <person name="Murali S.C."/>
            <person name="Hughes D.S."/>
            <person name="Lee S.F."/>
            <person name="Perry T."/>
            <person name="Stroehlein A.J."/>
            <person name="Ansell B.R."/>
            <person name="Breugelmans B."/>
            <person name="Hofmann A."/>
            <person name="Qu J."/>
            <person name="Dugan S."/>
            <person name="Lee S.L."/>
            <person name="Chao H."/>
            <person name="Dinh H."/>
            <person name="Han Y."/>
            <person name="Doddapaneni H.V."/>
            <person name="Worley K.C."/>
            <person name="Muzny D.M."/>
            <person name="Ioannidis P."/>
            <person name="Waterhouse R.M."/>
            <person name="Zdobnov E.M."/>
            <person name="James P.J."/>
            <person name="Bagnall N.H."/>
            <person name="Kotze A.C."/>
            <person name="Gibbs R.A."/>
            <person name="Richards S."/>
            <person name="Batterham P."/>
            <person name="Gasser R.B."/>
        </authorList>
    </citation>
    <scope>NUCLEOTIDE SEQUENCE [LARGE SCALE GENOMIC DNA]</scope>
    <source>
        <strain evidence="2 3">LS</strain>
        <tissue evidence="2">Full body</tissue>
    </source>
</reference>
<gene>
    <name evidence="2" type="ORF">FF38_14353</name>
</gene>
<dbReference type="Proteomes" id="UP000037069">
    <property type="component" value="Unassembled WGS sequence"/>
</dbReference>
<accession>A0A0L0CG38</accession>
<sequence length="111" mass="12702">MAAVTKLFLVLVAFICCMQLVEMARLRRDAPEKNPIDELTTLFQKATKDFTQTVEESTVLKEIKEKFSNINSDDVKKAVEEAGKNTKENLDKFQDFFKNVVDAVAKEMKHD</sequence>
<evidence type="ECO:0000313" key="3">
    <source>
        <dbReference type="Proteomes" id="UP000037069"/>
    </source>
</evidence>
<organism evidence="2 3">
    <name type="scientific">Lucilia cuprina</name>
    <name type="common">Green bottle fly</name>
    <name type="synonym">Australian sheep blowfly</name>
    <dbReference type="NCBI Taxonomy" id="7375"/>
    <lineage>
        <taxon>Eukaryota</taxon>
        <taxon>Metazoa</taxon>
        <taxon>Ecdysozoa</taxon>
        <taxon>Arthropoda</taxon>
        <taxon>Hexapoda</taxon>
        <taxon>Insecta</taxon>
        <taxon>Pterygota</taxon>
        <taxon>Neoptera</taxon>
        <taxon>Endopterygota</taxon>
        <taxon>Diptera</taxon>
        <taxon>Brachycera</taxon>
        <taxon>Muscomorpha</taxon>
        <taxon>Oestroidea</taxon>
        <taxon>Calliphoridae</taxon>
        <taxon>Luciliinae</taxon>
        <taxon>Lucilia</taxon>
    </lineage>
</organism>
<protein>
    <submittedName>
        <fullName evidence="2">Uncharacterized protein</fullName>
    </submittedName>
</protein>